<accession>A0A0J9UYQ6</accession>
<reference evidence="2" key="1">
    <citation type="submission" date="2007-04" db="EMBL/GenBank/DDBJ databases">
        <authorList>
            <consortium name="The Broad Institute Genome Sequencing Platform"/>
            <person name="Birren B."/>
            <person name="Lander E."/>
            <person name="Galagan J."/>
            <person name="Nusbaum C."/>
            <person name="Devon K."/>
            <person name="Ma L.-J."/>
            <person name="Jaffe D."/>
            <person name="Butler J."/>
            <person name="Alvarez P."/>
            <person name="Gnerre S."/>
            <person name="Grabherr M."/>
            <person name="Kleber M."/>
            <person name="Mauceli E."/>
            <person name="Brockman W."/>
            <person name="MacCallum I.A."/>
            <person name="Young S."/>
            <person name="LaButti K."/>
            <person name="DeCaprio D."/>
            <person name="Crawford M."/>
            <person name="Koehrsen M."/>
            <person name="Engels R."/>
            <person name="Montgomery P."/>
            <person name="Pearson M."/>
            <person name="Howarth C."/>
            <person name="Larson L."/>
            <person name="White J."/>
            <person name="O'Leary S."/>
            <person name="Kodira C."/>
            <person name="Zeng Q."/>
            <person name="Yandava C."/>
            <person name="Alvarado L."/>
            <person name="Kistler C."/>
            <person name="Shim W.-B."/>
            <person name="Kang S."/>
            <person name="Woloshuk C."/>
        </authorList>
    </citation>
    <scope>NUCLEOTIDE SEQUENCE</scope>
    <source>
        <strain evidence="2">4287</strain>
    </source>
</reference>
<keyword evidence="1" id="KW-0812">Transmembrane</keyword>
<keyword evidence="1" id="KW-0472">Membrane</keyword>
<keyword evidence="1" id="KW-1133">Transmembrane helix</keyword>
<evidence type="ECO:0000313" key="2">
    <source>
        <dbReference type="EMBL" id="KNB04245.1"/>
    </source>
</evidence>
<evidence type="ECO:0000313" key="3">
    <source>
        <dbReference type="Proteomes" id="UP000009097"/>
    </source>
</evidence>
<proteinExistence type="predicted"/>
<sequence length="116" mass="13169">MKVSHPRAIQQSPSRNGINNVKVWFNRVEKNPRIHRLVTGSLLLSLSLLCLPFALGRQFCFYPMQTTPTCWTHIHATGCLCYSFVDITLSHHGHRLPTPHNLSYAFLPRGVSTDNT</sequence>
<evidence type="ECO:0000256" key="1">
    <source>
        <dbReference type="SAM" id="Phobius"/>
    </source>
</evidence>
<dbReference type="Proteomes" id="UP000009097">
    <property type="component" value="Unassembled WGS sequence"/>
</dbReference>
<protein>
    <submittedName>
        <fullName evidence="2">Uncharacterized protein</fullName>
    </submittedName>
</protein>
<dbReference type="AlphaFoldDB" id="A0A0J9UYQ6"/>
<dbReference type="RefSeq" id="XP_018242290.1">
    <property type="nucleotide sequence ID" value="XM_018399439.1"/>
</dbReference>
<organism evidence="2 3">
    <name type="scientific">Fusarium oxysporum f. sp. lycopersici (strain 4287 / CBS 123668 / FGSC 9935 / NRRL 34936)</name>
    <name type="common">Fusarium vascular wilt of tomato</name>
    <dbReference type="NCBI Taxonomy" id="426428"/>
    <lineage>
        <taxon>Eukaryota</taxon>
        <taxon>Fungi</taxon>
        <taxon>Dikarya</taxon>
        <taxon>Ascomycota</taxon>
        <taxon>Pezizomycotina</taxon>
        <taxon>Sordariomycetes</taxon>
        <taxon>Hypocreomycetidae</taxon>
        <taxon>Hypocreales</taxon>
        <taxon>Nectriaceae</taxon>
        <taxon>Fusarium</taxon>
        <taxon>Fusarium oxysporum species complex</taxon>
    </lineage>
</organism>
<feature type="transmembrane region" description="Helical" evidence="1">
    <location>
        <begin position="37"/>
        <end position="55"/>
    </location>
</feature>
<reference evidence="2" key="2">
    <citation type="journal article" date="2010" name="Nature">
        <title>Comparative genomics reveals mobile pathogenicity chromosomes in Fusarium.</title>
        <authorList>
            <person name="Ma L.J."/>
            <person name="van der Does H.C."/>
            <person name="Borkovich K.A."/>
            <person name="Coleman J.J."/>
            <person name="Daboussi M.J."/>
            <person name="Di Pietro A."/>
            <person name="Dufresne M."/>
            <person name="Freitag M."/>
            <person name="Grabherr M."/>
            <person name="Henrissat B."/>
            <person name="Houterman P.M."/>
            <person name="Kang S."/>
            <person name="Shim W.B."/>
            <person name="Woloshuk C."/>
            <person name="Xie X."/>
            <person name="Xu J.R."/>
            <person name="Antoniw J."/>
            <person name="Baker S.E."/>
            <person name="Bluhm B.H."/>
            <person name="Breakspear A."/>
            <person name="Brown D.W."/>
            <person name="Butchko R.A."/>
            <person name="Chapman S."/>
            <person name="Coulson R."/>
            <person name="Coutinho P.M."/>
            <person name="Danchin E.G."/>
            <person name="Diener A."/>
            <person name="Gale L.R."/>
            <person name="Gardiner D.M."/>
            <person name="Goff S."/>
            <person name="Hammond-Kosack K.E."/>
            <person name="Hilburn K."/>
            <person name="Hua-Van A."/>
            <person name="Jonkers W."/>
            <person name="Kazan K."/>
            <person name="Kodira C.D."/>
            <person name="Koehrsen M."/>
            <person name="Kumar L."/>
            <person name="Lee Y.H."/>
            <person name="Li L."/>
            <person name="Manners J.M."/>
            <person name="Miranda-Saavedra D."/>
            <person name="Mukherjee M."/>
            <person name="Park G."/>
            <person name="Park J."/>
            <person name="Park S.Y."/>
            <person name="Proctor R.H."/>
            <person name="Regev A."/>
            <person name="Ruiz-Roldan M.C."/>
            <person name="Sain D."/>
            <person name="Sakthikumar S."/>
            <person name="Sykes S."/>
            <person name="Schwartz D.C."/>
            <person name="Turgeon B.G."/>
            <person name="Wapinski I."/>
            <person name="Yoder O."/>
            <person name="Young S."/>
            <person name="Zeng Q."/>
            <person name="Zhou S."/>
            <person name="Galagan J."/>
            <person name="Cuomo C.A."/>
            <person name="Kistler H.C."/>
            <person name="Rep M."/>
        </authorList>
    </citation>
    <scope>NUCLEOTIDE SEQUENCE [LARGE SCALE GENOMIC DNA]</scope>
    <source>
        <strain evidence="2">4287</strain>
    </source>
</reference>
<dbReference type="VEuPathDB" id="FungiDB:FOXG_19244"/>
<dbReference type="GeneID" id="28959950"/>
<dbReference type="EMBL" id="DS231701">
    <property type="protein sequence ID" value="KNB04245.1"/>
    <property type="molecule type" value="Genomic_DNA"/>
</dbReference>
<gene>
    <name evidence="2" type="ORF">FOXG_19244</name>
</gene>
<name>A0A0J9UYQ6_FUSO4</name>
<dbReference type="KEGG" id="fox:FOXG_19244"/>